<dbReference type="AlphaFoldDB" id="A9KZV3"/>
<dbReference type="PANTHER" id="PTHR34580">
    <property type="match status" value="1"/>
</dbReference>
<dbReference type="InterPro" id="IPR057727">
    <property type="entry name" value="WCX_dom"/>
</dbReference>
<dbReference type="PANTHER" id="PTHR34580:SF1">
    <property type="entry name" value="PROTEIN PAFC"/>
    <property type="match status" value="1"/>
</dbReference>
<evidence type="ECO:0000313" key="4">
    <source>
        <dbReference type="Proteomes" id="UP000000770"/>
    </source>
</evidence>
<dbReference type="EMBL" id="CP000891">
    <property type="protein sequence ID" value="ABX49205.1"/>
    <property type="molecule type" value="Genomic_DNA"/>
</dbReference>
<dbReference type="InterPro" id="IPR026881">
    <property type="entry name" value="WYL_dom"/>
</dbReference>
<accession>A9KZV3</accession>
<dbReference type="Proteomes" id="UP000000770">
    <property type="component" value="Chromosome"/>
</dbReference>
<dbReference type="HOGENOM" id="CLU_041141_0_2_6"/>
<reference evidence="3 4" key="1">
    <citation type="submission" date="2007-11" db="EMBL/GenBank/DDBJ databases">
        <title>Complete sequence of chromosome of Shewanella baltica OS195.</title>
        <authorList>
            <consortium name="US DOE Joint Genome Institute"/>
            <person name="Copeland A."/>
            <person name="Lucas S."/>
            <person name="Lapidus A."/>
            <person name="Barry K."/>
            <person name="Glavina del Rio T."/>
            <person name="Dalin E."/>
            <person name="Tice H."/>
            <person name="Pitluck S."/>
            <person name="Chain P."/>
            <person name="Malfatti S."/>
            <person name="Shin M."/>
            <person name="Vergez L."/>
            <person name="Schmutz J."/>
            <person name="Larimer F."/>
            <person name="Land M."/>
            <person name="Hauser L."/>
            <person name="Kyrpides N."/>
            <person name="Kim E."/>
            <person name="Brettar I."/>
            <person name="Rodrigues J."/>
            <person name="Konstantinidis K."/>
            <person name="Klappenbach J."/>
            <person name="Hofle M."/>
            <person name="Tiedje J."/>
            <person name="Richardson P."/>
        </authorList>
    </citation>
    <scope>NUCLEOTIDE SEQUENCE [LARGE SCALE GENOMIC DNA]</scope>
    <source>
        <strain evidence="3 4">OS195</strain>
    </source>
</reference>
<evidence type="ECO:0000259" key="1">
    <source>
        <dbReference type="Pfam" id="PF13280"/>
    </source>
</evidence>
<dbReference type="InterPro" id="IPR051534">
    <property type="entry name" value="CBASS_pafABC_assoc_protein"/>
</dbReference>
<dbReference type="RefSeq" id="WP_012197029.1">
    <property type="nucleotide sequence ID" value="NC_009997.1"/>
</dbReference>
<dbReference type="KEGG" id="sbn:Sbal195_2035"/>
<name>A9KZV3_SHEB9</name>
<dbReference type="Pfam" id="PF13280">
    <property type="entry name" value="WYL"/>
    <property type="match status" value="1"/>
</dbReference>
<dbReference type="GeneID" id="11772188"/>
<organism evidence="3 4">
    <name type="scientific">Shewanella baltica (strain OS195)</name>
    <dbReference type="NCBI Taxonomy" id="399599"/>
    <lineage>
        <taxon>Bacteria</taxon>
        <taxon>Pseudomonadati</taxon>
        <taxon>Pseudomonadota</taxon>
        <taxon>Gammaproteobacteria</taxon>
        <taxon>Alteromonadales</taxon>
        <taxon>Shewanellaceae</taxon>
        <taxon>Shewanella</taxon>
    </lineage>
</organism>
<evidence type="ECO:0000259" key="2">
    <source>
        <dbReference type="Pfam" id="PF25583"/>
    </source>
</evidence>
<sequence length="330" mass="37604">MSEKQTQRHLTILKYLPEAPSSITTIELKNKLERDGLHAPLRTIQRDLDCLSNHYNISRNETFRPHSWCRVKGLHPSAIEMTPSTALALSLTKQFLQGLLPSQLKNNLDSFFDQAELKLANTPKLASWTKCVASIPAGFQPLAPHIDPLIMPPLEQALMEGLRLLIFYRPRSVNQPKHYRINPLALVTRGTTIYLIATLADNDAFRHFALHRVQSAERLLEMRKIPLDFELNAYLKQGNLAFPIEELITLKLKVDFNLGYHLLETPLSLQQTISHSDDGKHFTIEADLPNTEELKWWLMSMSDISEVLAPQSLREALNRSLTIAQKKYSG</sequence>
<feature type="domain" description="WYL" evidence="1">
    <location>
        <begin position="153"/>
        <end position="217"/>
    </location>
</feature>
<gene>
    <name evidence="3" type="ordered locus">Sbal195_2035</name>
</gene>
<protein>
    <submittedName>
        <fullName evidence="3">Transcriptional regulator-like protein</fullName>
    </submittedName>
</protein>
<feature type="domain" description="WCX" evidence="2">
    <location>
        <begin position="247"/>
        <end position="320"/>
    </location>
</feature>
<dbReference type="PROSITE" id="PS52050">
    <property type="entry name" value="WYL"/>
    <property type="match status" value="1"/>
</dbReference>
<dbReference type="Pfam" id="PF25583">
    <property type="entry name" value="WCX"/>
    <property type="match status" value="1"/>
</dbReference>
<proteinExistence type="predicted"/>
<evidence type="ECO:0000313" key="3">
    <source>
        <dbReference type="EMBL" id="ABX49205.1"/>
    </source>
</evidence>